<name>A0AAD7XPY9_9STRA</name>
<proteinExistence type="predicted"/>
<feature type="non-terminal residue" evidence="1">
    <location>
        <position position="1"/>
    </location>
</feature>
<protein>
    <submittedName>
        <fullName evidence="1">Uncharacterized protein</fullName>
    </submittedName>
</protein>
<dbReference type="EMBL" id="JAQMWT010000138">
    <property type="protein sequence ID" value="KAJ8609548.1"/>
    <property type="molecule type" value="Genomic_DNA"/>
</dbReference>
<reference evidence="1" key="1">
    <citation type="submission" date="2023-01" db="EMBL/GenBank/DDBJ databases">
        <title>Metagenome sequencing of chrysophaentin producing Chrysophaeum taylorii.</title>
        <authorList>
            <person name="Davison J."/>
            <person name="Bewley C."/>
        </authorList>
    </citation>
    <scope>NUCLEOTIDE SEQUENCE</scope>
    <source>
        <strain evidence="1">NIES-1699</strain>
    </source>
</reference>
<dbReference type="AlphaFoldDB" id="A0AAD7XPY9"/>
<keyword evidence="2" id="KW-1185">Reference proteome</keyword>
<dbReference type="Proteomes" id="UP001230188">
    <property type="component" value="Unassembled WGS sequence"/>
</dbReference>
<organism evidence="1 2">
    <name type="scientific">Chrysophaeum taylorii</name>
    <dbReference type="NCBI Taxonomy" id="2483200"/>
    <lineage>
        <taxon>Eukaryota</taxon>
        <taxon>Sar</taxon>
        <taxon>Stramenopiles</taxon>
        <taxon>Ochrophyta</taxon>
        <taxon>Pelagophyceae</taxon>
        <taxon>Pelagomonadales</taxon>
        <taxon>Pelagomonadaceae</taxon>
        <taxon>Chrysophaeum</taxon>
    </lineage>
</organism>
<gene>
    <name evidence="1" type="ORF">CTAYLR_006016</name>
</gene>
<evidence type="ECO:0000313" key="2">
    <source>
        <dbReference type="Proteomes" id="UP001230188"/>
    </source>
</evidence>
<accession>A0AAD7XPY9</accession>
<sequence>MEWLALDNAPLRLSKLKRVVHLKGFASNLDFEDAETAAAARSVLRWLRAAAVDAIVWDGDDLDSSSFTHVVDAAYRGLGVALVAFKYSGDKATFEKSWDGRRVLCVLVDDPPVLQTGDRHVRLGVSALYATRA</sequence>
<evidence type="ECO:0000313" key="1">
    <source>
        <dbReference type="EMBL" id="KAJ8609548.1"/>
    </source>
</evidence>
<comment type="caution">
    <text evidence="1">The sequence shown here is derived from an EMBL/GenBank/DDBJ whole genome shotgun (WGS) entry which is preliminary data.</text>
</comment>